<keyword evidence="3" id="KW-0732">Signal</keyword>
<evidence type="ECO:0000256" key="5">
    <source>
        <dbReference type="ARBA" id="ARBA00023237"/>
    </source>
</evidence>
<dbReference type="PROSITE" id="PS51257">
    <property type="entry name" value="PROKAR_LIPOPROTEIN"/>
    <property type="match status" value="1"/>
</dbReference>
<evidence type="ECO:0000313" key="8">
    <source>
        <dbReference type="EMBL" id="PXV59984.1"/>
    </source>
</evidence>
<protein>
    <submittedName>
        <fullName evidence="8">SusD-like starch-binding protein associating with outer membrane</fullName>
    </submittedName>
</protein>
<dbReference type="InterPro" id="IPR033985">
    <property type="entry name" value="SusD-like_N"/>
</dbReference>
<dbReference type="CDD" id="cd08977">
    <property type="entry name" value="SusD"/>
    <property type="match status" value="1"/>
</dbReference>
<sequence length="498" mass="56611">MKKILFTIALLIGTLSSCSGFLDEEPKGNITTESYYKTQQHAISATNAIYDFLIIGYAPGGLWDSNYGGVFYNDYWVLQDLFADNATTNLASVDYQSVDNMQIDQYNLPVQRLWRDFYQTIKACNVVLDRVPPIEMDANLKKHLLAEARFFRAMMYFDLVRMFGDVPLHKKDVETSEEENIPRSPRDEVYEFIIADLKIAEQDLTYAGRMGGGHPYTLSASALLARVYLTYGALHKDNTYFQLAAKKADEVIPHFPMLTEYGDLFKIANRFNSEIIYGVNFNGSLSAGWKGGQFLVRLLPKLDTSKGGPDNAQGWESATENLYSTFSNSDKRKDVTLRKSFVYDDGSTETFKKPYFFKYWDRQAEPKGNTSDAIFPAIRTAEMYLIKAEALNEINHAPNAEALAAVKVVRDRAGLSSNALPSDYAGFKKALLNEYRLEFSMEGRRWFDLTRMCTPQEFIDIIKTAKPEATPKSIHFLFPIPQYDRELSHGVLTQNEGY</sequence>
<keyword evidence="9" id="KW-1185">Reference proteome</keyword>
<evidence type="ECO:0000256" key="4">
    <source>
        <dbReference type="ARBA" id="ARBA00023136"/>
    </source>
</evidence>
<dbReference type="EMBL" id="QICL01000033">
    <property type="protein sequence ID" value="PXV59984.1"/>
    <property type="molecule type" value="Genomic_DNA"/>
</dbReference>
<dbReference type="AlphaFoldDB" id="A0A2V3PIW8"/>
<evidence type="ECO:0000259" key="7">
    <source>
        <dbReference type="Pfam" id="PF14322"/>
    </source>
</evidence>
<dbReference type="InterPro" id="IPR012944">
    <property type="entry name" value="SusD_RagB_dom"/>
</dbReference>
<feature type="domain" description="SusD-like N-terminal" evidence="7">
    <location>
        <begin position="76"/>
        <end position="229"/>
    </location>
</feature>
<dbReference type="Gene3D" id="1.25.40.390">
    <property type="match status" value="1"/>
</dbReference>
<evidence type="ECO:0000256" key="3">
    <source>
        <dbReference type="ARBA" id="ARBA00022729"/>
    </source>
</evidence>
<dbReference type="Pfam" id="PF14322">
    <property type="entry name" value="SusD-like_3"/>
    <property type="match status" value="1"/>
</dbReference>
<evidence type="ECO:0000259" key="6">
    <source>
        <dbReference type="Pfam" id="PF07980"/>
    </source>
</evidence>
<accession>A0A2V3PIW8</accession>
<evidence type="ECO:0000256" key="1">
    <source>
        <dbReference type="ARBA" id="ARBA00004442"/>
    </source>
</evidence>
<dbReference type="Proteomes" id="UP000247973">
    <property type="component" value="Unassembled WGS sequence"/>
</dbReference>
<reference evidence="8 9" key="1">
    <citation type="submission" date="2018-03" db="EMBL/GenBank/DDBJ databases">
        <title>Genomic Encyclopedia of Archaeal and Bacterial Type Strains, Phase II (KMG-II): from individual species to whole genera.</title>
        <authorList>
            <person name="Goeker M."/>
        </authorList>
    </citation>
    <scope>NUCLEOTIDE SEQUENCE [LARGE SCALE GENOMIC DNA]</scope>
    <source>
        <strain evidence="8 9">DSM 100214</strain>
    </source>
</reference>
<dbReference type="GO" id="GO:0009279">
    <property type="term" value="C:cell outer membrane"/>
    <property type="evidence" value="ECO:0007669"/>
    <property type="project" value="UniProtKB-SubCell"/>
</dbReference>
<comment type="subcellular location">
    <subcellularLocation>
        <location evidence="1">Cell outer membrane</location>
    </subcellularLocation>
</comment>
<keyword evidence="4" id="KW-0472">Membrane</keyword>
<keyword evidence="5" id="KW-0998">Cell outer membrane</keyword>
<gene>
    <name evidence="8" type="ORF">CLV62_13310</name>
</gene>
<feature type="domain" description="RagB/SusD" evidence="6">
    <location>
        <begin position="344"/>
        <end position="498"/>
    </location>
</feature>
<dbReference type="RefSeq" id="WP_110312240.1">
    <property type="nucleotide sequence ID" value="NZ_QICL01000033.1"/>
</dbReference>
<dbReference type="Pfam" id="PF07980">
    <property type="entry name" value="SusD_RagB"/>
    <property type="match status" value="1"/>
</dbReference>
<comment type="caution">
    <text evidence="8">The sequence shown here is derived from an EMBL/GenBank/DDBJ whole genome shotgun (WGS) entry which is preliminary data.</text>
</comment>
<proteinExistence type="inferred from homology"/>
<organism evidence="8 9">
    <name type="scientific">Dysgonomonas alginatilytica</name>
    <dbReference type="NCBI Taxonomy" id="1605892"/>
    <lineage>
        <taxon>Bacteria</taxon>
        <taxon>Pseudomonadati</taxon>
        <taxon>Bacteroidota</taxon>
        <taxon>Bacteroidia</taxon>
        <taxon>Bacteroidales</taxon>
        <taxon>Dysgonomonadaceae</taxon>
        <taxon>Dysgonomonas</taxon>
    </lineage>
</organism>
<dbReference type="OrthoDB" id="618454at2"/>
<comment type="similarity">
    <text evidence="2">Belongs to the SusD family.</text>
</comment>
<dbReference type="SUPFAM" id="SSF48452">
    <property type="entry name" value="TPR-like"/>
    <property type="match status" value="1"/>
</dbReference>
<evidence type="ECO:0000313" key="9">
    <source>
        <dbReference type="Proteomes" id="UP000247973"/>
    </source>
</evidence>
<name>A0A2V3PIW8_9BACT</name>
<evidence type="ECO:0000256" key="2">
    <source>
        <dbReference type="ARBA" id="ARBA00006275"/>
    </source>
</evidence>
<dbReference type="InterPro" id="IPR011990">
    <property type="entry name" value="TPR-like_helical_dom_sf"/>
</dbReference>